<dbReference type="HAMAP" id="MF_00211">
    <property type="entry name" value="TrpD"/>
    <property type="match status" value="1"/>
</dbReference>
<organism evidence="10">
    <name type="scientific">bioreactor metagenome</name>
    <dbReference type="NCBI Taxonomy" id="1076179"/>
    <lineage>
        <taxon>unclassified sequences</taxon>
        <taxon>metagenomes</taxon>
        <taxon>ecological metagenomes</taxon>
    </lineage>
</organism>
<evidence type="ECO:0000256" key="5">
    <source>
        <dbReference type="ARBA" id="ARBA00022679"/>
    </source>
</evidence>
<name>A0A644U6M7_9ZZZZ</name>
<dbReference type="NCBIfam" id="TIGR01245">
    <property type="entry name" value="trpD"/>
    <property type="match status" value="1"/>
</dbReference>
<keyword evidence="4 10" id="KW-0328">Glycosyltransferase</keyword>
<evidence type="ECO:0000256" key="6">
    <source>
        <dbReference type="ARBA" id="ARBA00022822"/>
    </source>
</evidence>
<dbReference type="EC" id="2.4.2.18" evidence="2"/>
<evidence type="ECO:0000256" key="1">
    <source>
        <dbReference type="ARBA" id="ARBA00004907"/>
    </source>
</evidence>
<dbReference type="Gene3D" id="1.20.970.10">
    <property type="entry name" value="Transferase, Pyrimidine Nucleoside Phosphorylase, Chain C"/>
    <property type="match status" value="1"/>
</dbReference>
<dbReference type="EMBL" id="VSSQ01000081">
    <property type="protein sequence ID" value="MPL74594.1"/>
    <property type="molecule type" value="Genomic_DNA"/>
</dbReference>
<keyword evidence="5 10" id="KW-0808">Transferase</keyword>
<dbReference type="InterPro" id="IPR000312">
    <property type="entry name" value="Glycosyl_Trfase_fam3"/>
</dbReference>
<dbReference type="SUPFAM" id="SSF47648">
    <property type="entry name" value="Nucleoside phosphorylase/phosphoribosyltransferase N-terminal domain"/>
    <property type="match status" value="1"/>
</dbReference>
<reference evidence="10" key="1">
    <citation type="submission" date="2019-08" db="EMBL/GenBank/DDBJ databases">
        <authorList>
            <person name="Kucharzyk K."/>
            <person name="Murdoch R.W."/>
            <person name="Higgins S."/>
            <person name="Loffler F."/>
        </authorList>
    </citation>
    <scope>NUCLEOTIDE SEQUENCE</scope>
</reference>
<dbReference type="InterPro" id="IPR035902">
    <property type="entry name" value="Nuc_phospho_transferase"/>
</dbReference>
<dbReference type="PANTHER" id="PTHR43285">
    <property type="entry name" value="ANTHRANILATE PHOSPHORIBOSYLTRANSFERASE"/>
    <property type="match status" value="1"/>
</dbReference>
<evidence type="ECO:0000259" key="9">
    <source>
        <dbReference type="Pfam" id="PF02885"/>
    </source>
</evidence>
<dbReference type="PANTHER" id="PTHR43285:SF2">
    <property type="entry name" value="ANTHRANILATE PHOSPHORIBOSYLTRANSFERASE"/>
    <property type="match status" value="1"/>
</dbReference>
<keyword evidence="6" id="KW-0822">Tryptophan biosynthesis</keyword>
<gene>
    <name evidence="10" type="primary">trpD_8</name>
    <name evidence="10" type="ORF">SDC9_20409</name>
</gene>
<evidence type="ECO:0000256" key="7">
    <source>
        <dbReference type="ARBA" id="ARBA00023141"/>
    </source>
</evidence>
<dbReference type="Gene3D" id="3.40.1030.10">
    <property type="entry name" value="Nucleoside phosphorylase/phosphoribosyltransferase catalytic domain"/>
    <property type="match status" value="1"/>
</dbReference>
<sequence length="340" mass="35517">MIAECIQKASTRSDLSPLEAEGAMLDIMSGHASDSQIGAFLTALVMKGETSSEIAAFASVMRENSVKITPKRNGMLVDTCGTGGDGKNTFNISTAAAFVASGAGVTVVKHGNRGASSKCGSADVLEALGVQIDLSPDRITEIIDENGIGFLFAQSHHPAMKYAGRVRKEIGIRNFFNLIGPLTNPAGADAQLLGVYDESLTEKIAEVLNILGTKRAMVVHGDGYDEITTTGATSVSEVNKGLVRSYSLDASSLGFPRVDASCLSGGDSGYNAEIITAVLQGEEGPKRDIVILNAAAAIYLGEKASSIAEGIKYAERSIDSGHALEKLENLIFLSGGRNDP</sequence>
<dbReference type="SUPFAM" id="SSF52418">
    <property type="entry name" value="Nucleoside phosphorylase/phosphoribosyltransferase catalytic domain"/>
    <property type="match status" value="1"/>
</dbReference>
<evidence type="ECO:0000259" key="8">
    <source>
        <dbReference type="Pfam" id="PF00591"/>
    </source>
</evidence>
<protein>
    <recommendedName>
        <fullName evidence="2">anthranilate phosphoribosyltransferase</fullName>
        <ecNumber evidence="2">2.4.2.18</ecNumber>
    </recommendedName>
</protein>
<proteinExistence type="inferred from homology"/>
<keyword evidence="7" id="KW-0057">Aromatic amino acid biosynthesis</keyword>
<evidence type="ECO:0000256" key="3">
    <source>
        <dbReference type="ARBA" id="ARBA00022605"/>
    </source>
</evidence>
<dbReference type="GO" id="GO:0005829">
    <property type="term" value="C:cytosol"/>
    <property type="evidence" value="ECO:0007669"/>
    <property type="project" value="TreeGrafter"/>
</dbReference>
<evidence type="ECO:0000256" key="2">
    <source>
        <dbReference type="ARBA" id="ARBA00011948"/>
    </source>
</evidence>
<accession>A0A644U6M7</accession>
<dbReference type="FunFam" id="3.40.1030.10:FF:000002">
    <property type="entry name" value="Anthranilate phosphoribosyltransferase"/>
    <property type="match status" value="1"/>
</dbReference>
<dbReference type="InterPro" id="IPR005940">
    <property type="entry name" value="Anthranilate_Pribosyl_Tfrase"/>
</dbReference>
<feature type="domain" description="Glycosyl transferase family 3" evidence="8">
    <location>
        <begin position="75"/>
        <end position="324"/>
    </location>
</feature>
<keyword evidence="3" id="KW-0028">Amino-acid biosynthesis</keyword>
<evidence type="ECO:0000313" key="10">
    <source>
        <dbReference type="EMBL" id="MPL74594.1"/>
    </source>
</evidence>
<dbReference type="InterPro" id="IPR036320">
    <property type="entry name" value="Glycosyl_Trfase_fam3_N_dom_sf"/>
</dbReference>
<dbReference type="Pfam" id="PF00591">
    <property type="entry name" value="Glycos_transf_3"/>
    <property type="match status" value="1"/>
</dbReference>
<dbReference type="Pfam" id="PF02885">
    <property type="entry name" value="Glycos_trans_3N"/>
    <property type="match status" value="1"/>
</dbReference>
<dbReference type="InterPro" id="IPR017459">
    <property type="entry name" value="Glycosyl_Trfase_fam3_N_dom"/>
</dbReference>
<comment type="pathway">
    <text evidence="1">Amino-acid biosynthesis; L-tryptophan biosynthesis; L-tryptophan from chorismate: step 2/5.</text>
</comment>
<evidence type="ECO:0000256" key="4">
    <source>
        <dbReference type="ARBA" id="ARBA00022676"/>
    </source>
</evidence>
<feature type="domain" description="Glycosyl transferase family 3 N-terminal" evidence="9">
    <location>
        <begin position="4"/>
        <end position="64"/>
    </location>
</feature>
<comment type="caution">
    <text evidence="10">The sequence shown here is derived from an EMBL/GenBank/DDBJ whole genome shotgun (WGS) entry which is preliminary data.</text>
</comment>
<dbReference type="AlphaFoldDB" id="A0A644U6M7"/>
<dbReference type="GO" id="GO:0000162">
    <property type="term" value="P:L-tryptophan biosynthetic process"/>
    <property type="evidence" value="ECO:0007669"/>
    <property type="project" value="UniProtKB-KW"/>
</dbReference>
<dbReference type="GO" id="GO:0004048">
    <property type="term" value="F:anthranilate phosphoribosyltransferase activity"/>
    <property type="evidence" value="ECO:0007669"/>
    <property type="project" value="UniProtKB-EC"/>
</dbReference>